<dbReference type="Gene3D" id="3.30.70.940">
    <property type="entry name" value="NusG, N-terminal domain"/>
    <property type="match status" value="1"/>
</dbReference>
<sequence>MKRSIVHWFAAKVKPRTEKKIKAYLEAKGIEHCILFRDEEPVLPGIVFIRANYEQVLSISAASGLTMSYLYDAASKQFQIIPDKQITDFRFLHQYSDRTFVLPNPENLQGGEKVRVIKGEFAGIEGELYRIKGHKRVVVRVEGLVSLATTYIPKECLERI</sequence>
<evidence type="ECO:0000313" key="3">
    <source>
        <dbReference type="EMBL" id="KAA6303718.1"/>
    </source>
</evidence>
<dbReference type="SUPFAM" id="SSF82679">
    <property type="entry name" value="N-utilization substance G protein NusG, N-terminal domain"/>
    <property type="match status" value="1"/>
</dbReference>
<keyword evidence="1" id="KW-0804">Transcription</keyword>
<reference evidence="3 4" key="1">
    <citation type="submission" date="2019-03" db="EMBL/GenBank/DDBJ databases">
        <title>Single cell metagenomics reveals metabolic interactions within the superorganism composed of flagellate Streblomastix strix and complex community of Bacteroidetes bacteria on its surface.</title>
        <authorList>
            <person name="Treitli S.C."/>
            <person name="Kolisko M."/>
            <person name="Husnik F."/>
            <person name="Keeling P."/>
            <person name="Hampl V."/>
        </authorList>
    </citation>
    <scope>NUCLEOTIDE SEQUENCE [LARGE SCALE GENOMIC DNA]</scope>
    <source>
        <strain evidence="3">St1</strain>
    </source>
</reference>
<evidence type="ECO:0000259" key="2">
    <source>
        <dbReference type="Pfam" id="PF02357"/>
    </source>
</evidence>
<dbReference type="Proteomes" id="UP000324575">
    <property type="component" value="Unassembled WGS sequence"/>
</dbReference>
<dbReference type="InterPro" id="IPR008991">
    <property type="entry name" value="Translation_prot_SH3-like_sf"/>
</dbReference>
<dbReference type="EMBL" id="SNRX01000001">
    <property type="protein sequence ID" value="KAA6303718.1"/>
    <property type="molecule type" value="Genomic_DNA"/>
</dbReference>
<feature type="domain" description="NusG-like N-terminal" evidence="2">
    <location>
        <begin position="7"/>
        <end position="89"/>
    </location>
</feature>
<comment type="caution">
    <text evidence="3">The sequence shown here is derived from an EMBL/GenBank/DDBJ whole genome shotgun (WGS) entry which is preliminary data.</text>
</comment>
<dbReference type="AlphaFoldDB" id="A0A5M8P5V5"/>
<dbReference type="GO" id="GO:0006354">
    <property type="term" value="P:DNA-templated transcription elongation"/>
    <property type="evidence" value="ECO:0007669"/>
    <property type="project" value="InterPro"/>
</dbReference>
<evidence type="ECO:0000256" key="1">
    <source>
        <dbReference type="ARBA" id="ARBA00023163"/>
    </source>
</evidence>
<dbReference type="InterPro" id="IPR006645">
    <property type="entry name" value="NGN-like_dom"/>
</dbReference>
<gene>
    <name evidence="3" type="ORF">EZS26_000269</name>
</gene>
<proteinExistence type="predicted"/>
<protein>
    <submittedName>
        <fullName evidence="3">Transcription antitermination protein RfaH</fullName>
    </submittedName>
</protein>
<evidence type="ECO:0000313" key="4">
    <source>
        <dbReference type="Proteomes" id="UP000324575"/>
    </source>
</evidence>
<organism evidence="3 4">
    <name type="scientific">Candidatus Ordinivivax streblomastigis</name>
    <dbReference type="NCBI Taxonomy" id="2540710"/>
    <lineage>
        <taxon>Bacteria</taxon>
        <taxon>Pseudomonadati</taxon>
        <taxon>Bacteroidota</taxon>
        <taxon>Bacteroidia</taxon>
        <taxon>Bacteroidales</taxon>
        <taxon>Candidatus Ordinivivax</taxon>
    </lineage>
</organism>
<accession>A0A5M8P5V5</accession>
<name>A0A5M8P5V5_9BACT</name>
<dbReference type="Pfam" id="PF02357">
    <property type="entry name" value="NusG"/>
    <property type="match status" value="1"/>
</dbReference>
<dbReference type="InterPro" id="IPR036735">
    <property type="entry name" value="NGN_dom_sf"/>
</dbReference>
<dbReference type="SUPFAM" id="SSF50104">
    <property type="entry name" value="Translation proteins SH3-like domain"/>
    <property type="match status" value="1"/>
</dbReference>